<keyword evidence="4" id="KW-1185">Reference proteome</keyword>
<dbReference type="GO" id="GO:0004049">
    <property type="term" value="F:anthranilate synthase activity"/>
    <property type="evidence" value="ECO:0007669"/>
    <property type="project" value="TreeGrafter"/>
</dbReference>
<evidence type="ECO:0000259" key="2">
    <source>
        <dbReference type="Pfam" id="PF00117"/>
    </source>
</evidence>
<dbReference type="RefSeq" id="WP_173219273.1">
    <property type="nucleotide sequence ID" value="NZ_CP048104.1"/>
</dbReference>
<reference evidence="3 4" key="1">
    <citation type="submission" date="2020-01" db="EMBL/GenBank/DDBJ databases">
        <authorList>
            <person name="Gulvik C.A."/>
            <person name="Batra D.G."/>
        </authorList>
    </citation>
    <scope>NUCLEOTIDE SEQUENCE [LARGE SCALE GENOMIC DNA]</scope>
    <source>
        <strain evidence="3 4">W9323</strain>
    </source>
</reference>
<dbReference type="CDD" id="cd01743">
    <property type="entry name" value="GATase1_Anthranilate_Synthase"/>
    <property type="match status" value="1"/>
</dbReference>
<dbReference type="PROSITE" id="PS51273">
    <property type="entry name" value="GATASE_TYPE_1"/>
    <property type="match status" value="1"/>
</dbReference>
<evidence type="ECO:0000313" key="4">
    <source>
        <dbReference type="Proteomes" id="UP000503088"/>
    </source>
</evidence>
<dbReference type="PRINTS" id="PR00097">
    <property type="entry name" value="ANTSNTHASEII"/>
</dbReference>
<dbReference type="FunFam" id="3.40.50.880:FF:000003">
    <property type="entry name" value="Anthranilate synthase component II"/>
    <property type="match status" value="1"/>
</dbReference>
<dbReference type="PRINTS" id="PR00099">
    <property type="entry name" value="CPSGATASE"/>
</dbReference>
<evidence type="ECO:0000256" key="1">
    <source>
        <dbReference type="ARBA" id="ARBA00022962"/>
    </source>
</evidence>
<dbReference type="PANTHER" id="PTHR43418">
    <property type="entry name" value="MULTIFUNCTIONAL TRYPTOPHAN BIOSYNTHESIS PROTEIN-RELATED"/>
    <property type="match status" value="1"/>
</dbReference>
<dbReference type="EMBL" id="CP048104">
    <property type="protein sequence ID" value="QKG83125.1"/>
    <property type="molecule type" value="Genomic_DNA"/>
</dbReference>
<dbReference type="InterPro" id="IPR017926">
    <property type="entry name" value="GATASE"/>
</dbReference>
<dbReference type="Pfam" id="PF00117">
    <property type="entry name" value="GATase"/>
    <property type="match status" value="1"/>
</dbReference>
<keyword evidence="1" id="KW-0315">Glutamine amidotransferase</keyword>
<dbReference type="KEGG" id="kpul:GXN76_00720"/>
<name>A0A7D3Y2V8_9BACL</name>
<protein>
    <submittedName>
        <fullName evidence="3">Aminodeoxychorismate/anthranilate synthase component II</fullName>
    </submittedName>
</protein>
<dbReference type="PRINTS" id="PR00096">
    <property type="entry name" value="GATASE"/>
</dbReference>
<sequence length="197" mass="21625">MILVIDNYDSFTYNLVQYLGELGATLEVYRNDQITLEKMAQKNPEAILISSGPGRPDEAGISMAAIRHFTGRIPILGVGLGHQCIARCFGGQVVQAHRIMHGKTSEMIHDGKTLFQGIASPLTATRYHSLILERESLPSVFRISGETAAGEVMAIRHQKYPLEGIQFDPASILTPEGKKILGNFLKCIPHPSIKTTI</sequence>
<dbReference type="GO" id="GO:0005829">
    <property type="term" value="C:cytosol"/>
    <property type="evidence" value="ECO:0007669"/>
    <property type="project" value="TreeGrafter"/>
</dbReference>
<dbReference type="InterPro" id="IPR006221">
    <property type="entry name" value="TrpG/PapA_dom"/>
</dbReference>
<dbReference type="Gene3D" id="3.40.50.880">
    <property type="match status" value="1"/>
</dbReference>
<dbReference type="GO" id="GO:0000162">
    <property type="term" value="P:L-tryptophan biosynthetic process"/>
    <property type="evidence" value="ECO:0007669"/>
    <property type="project" value="TreeGrafter"/>
</dbReference>
<gene>
    <name evidence="3" type="ORF">GXN76_00720</name>
</gene>
<dbReference type="PANTHER" id="PTHR43418:SF4">
    <property type="entry name" value="MULTIFUNCTIONAL TRYPTOPHAN BIOSYNTHESIS PROTEIN"/>
    <property type="match status" value="1"/>
</dbReference>
<dbReference type="InterPro" id="IPR029062">
    <property type="entry name" value="Class_I_gatase-like"/>
</dbReference>
<dbReference type="AlphaFoldDB" id="A0A7D3Y2V8"/>
<proteinExistence type="predicted"/>
<dbReference type="NCBIfam" id="TIGR00566">
    <property type="entry name" value="trpG_papA"/>
    <property type="match status" value="1"/>
</dbReference>
<dbReference type="SUPFAM" id="SSF52317">
    <property type="entry name" value="Class I glutamine amidotransferase-like"/>
    <property type="match status" value="1"/>
</dbReference>
<dbReference type="Proteomes" id="UP000503088">
    <property type="component" value="Chromosome"/>
</dbReference>
<organism evidence="3 4">
    <name type="scientific">Kroppenstedtia pulmonis</name>
    <dbReference type="NCBI Taxonomy" id="1380685"/>
    <lineage>
        <taxon>Bacteria</taxon>
        <taxon>Bacillati</taxon>
        <taxon>Bacillota</taxon>
        <taxon>Bacilli</taxon>
        <taxon>Bacillales</taxon>
        <taxon>Thermoactinomycetaceae</taxon>
        <taxon>Kroppenstedtia</taxon>
    </lineage>
</organism>
<dbReference type="InterPro" id="IPR050472">
    <property type="entry name" value="Anth_synth/Amidotransfase"/>
</dbReference>
<feature type="domain" description="Glutamine amidotransferase" evidence="2">
    <location>
        <begin position="3"/>
        <end position="185"/>
    </location>
</feature>
<evidence type="ECO:0000313" key="3">
    <source>
        <dbReference type="EMBL" id="QKG83125.1"/>
    </source>
</evidence>
<accession>A0A7D3Y2V8</accession>